<dbReference type="Proteomes" id="UP000001508">
    <property type="component" value="Chromosome"/>
</dbReference>
<dbReference type="eggNOG" id="COG0739">
    <property type="taxonomic scope" value="Bacteria"/>
</dbReference>
<dbReference type="STRING" id="589865.DaAHT2_2473"/>
<dbReference type="EMBL" id="CP001940">
    <property type="protein sequence ID" value="ADH87137.1"/>
    <property type="molecule type" value="Genomic_DNA"/>
</dbReference>
<accession>D6Z0A4</accession>
<dbReference type="HOGENOM" id="CLU_1438946_0_0_7"/>
<evidence type="ECO:0008006" key="3">
    <source>
        <dbReference type="Google" id="ProtNLM"/>
    </source>
</evidence>
<keyword evidence="2" id="KW-1185">Reference proteome</keyword>
<evidence type="ECO:0000313" key="2">
    <source>
        <dbReference type="Proteomes" id="UP000001508"/>
    </source>
</evidence>
<dbReference type="OrthoDB" id="266427at2"/>
<dbReference type="InterPro" id="IPR011055">
    <property type="entry name" value="Dup_hybrid_motif"/>
</dbReference>
<dbReference type="Gene3D" id="2.70.70.10">
    <property type="entry name" value="Glucose Permease (Domain IIA)"/>
    <property type="match status" value="1"/>
</dbReference>
<dbReference type="KEGG" id="dak:DaAHT2_2473"/>
<dbReference type="InParanoid" id="D6Z0A4"/>
<organism evidence="1 2">
    <name type="scientific">Desulfurivibrio alkaliphilus (strain DSM 19089 / UNIQEM U267 / AHT2)</name>
    <dbReference type="NCBI Taxonomy" id="589865"/>
    <lineage>
        <taxon>Bacteria</taxon>
        <taxon>Pseudomonadati</taxon>
        <taxon>Thermodesulfobacteriota</taxon>
        <taxon>Desulfobulbia</taxon>
        <taxon>Desulfobulbales</taxon>
        <taxon>Desulfobulbaceae</taxon>
        <taxon>Desulfurivibrio</taxon>
    </lineage>
</organism>
<dbReference type="AlphaFoldDB" id="D6Z0A4"/>
<sequence>MIPATPFWGEFLRLNQLNPHCRWQMQPGMGFKEQSAWWREQSRRPTPHEGVDLFALLDARGQSLALPARALVPPLWAGEVTALLNDFLGRTVVVCHPINHGPERRLVSLYAHVEPLVDLGTQVSADSPLALIAAAGKPGNSAPPDHLHLSLAWLTAGYPATALNWSTLWNHPALELIDPLPIILEGCI</sequence>
<gene>
    <name evidence="1" type="ordered locus">DaAHT2_2473</name>
</gene>
<name>D6Z0A4_DESAT</name>
<reference evidence="2" key="1">
    <citation type="submission" date="2010-02" db="EMBL/GenBank/DDBJ databases">
        <title>Complete sequence of Desulfurivibrio alkaliphilus AHT2.</title>
        <authorList>
            <consortium name="US DOE Joint Genome Institute"/>
            <person name="Pitluck S."/>
            <person name="Chertkov O."/>
            <person name="Detter J.C."/>
            <person name="Han C."/>
            <person name="Tapia R."/>
            <person name="Larimer F."/>
            <person name="Land M."/>
            <person name="Hauser L."/>
            <person name="Kyrpides N."/>
            <person name="Mikhailova N."/>
            <person name="Sorokin D.Y."/>
            <person name="Muyzer G."/>
            <person name="Woyke T."/>
        </authorList>
    </citation>
    <scope>NUCLEOTIDE SEQUENCE [LARGE SCALE GENOMIC DNA]</scope>
    <source>
        <strain evidence="2">DSM 19089 / UNIQEM U267 / AHT2</strain>
    </source>
</reference>
<evidence type="ECO:0000313" key="1">
    <source>
        <dbReference type="EMBL" id="ADH87137.1"/>
    </source>
</evidence>
<proteinExistence type="predicted"/>
<protein>
    <recommendedName>
        <fullName evidence="3">Peptidase M23</fullName>
    </recommendedName>
</protein>
<dbReference type="RefSeq" id="WP_013164647.1">
    <property type="nucleotide sequence ID" value="NC_014216.1"/>
</dbReference>